<dbReference type="GO" id="GO:0030659">
    <property type="term" value="C:cytoplasmic vesicle membrane"/>
    <property type="evidence" value="ECO:0007669"/>
    <property type="project" value="TreeGrafter"/>
</dbReference>
<keyword evidence="5" id="KW-0472">Membrane</keyword>
<evidence type="ECO:0000256" key="4">
    <source>
        <dbReference type="ARBA" id="ARBA00022989"/>
    </source>
</evidence>
<keyword evidence="6" id="KW-0325">Glycoprotein</keyword>
<dbReference type="SUPFAM" id="SSF82866">
    <property type="entry name" value="Multidrug efflux transporter AcrB transmembrane domain"/>
    <property type="match status" value="1"/>
</dbReference>
<evidence type="ECO:0000256" key="6">
    <source>
        <dbReference type="ARBA" id="ARBA00023180"/>
    </source>
</evidence>
<organism>
    <name type="scientific">Culex quinquefasciatus</name>
    <name type="common">Southern house mosquito</name>
    <name type="synonym">Culex pungens</name>
    <dbReference type="NCBI Taxonomy" id="7176"/>
    <lineage>
        <taxon>Eukaryota</taxon>
        <taxon>Metazoa</taxon>
        <taxon>Ecdysozoa</taxon>
        <taxon>Arthropoda</taxon>
        <taxon>Hexapoda</taxon>
        <taxon>Insecta</taxon>
        <taxon>Pterygota</taxon>
        <taxon>Neoptera</taxon>
        <taxon>Endopterygota</taxon>
        <taxon>Diptera</taxon>
        <taxon>Nematocera</taxon>
        <taxon>Culicoidea</taxon>
        <taxon>Culicidae</taxon>
        <taxon>Culicinae</taxon>
        <taxon>Culicini</taxon>
        <taxon>Culex</taxon>
        <taxon>Culex</taxon>
    </lineage>
</organism>
<evidence type="ECO:0000313" key="9">
    <source>
        <dbReference type="EnsemblMetazoa" id="CPIJ002969-PA"/>
    </source>
</evidence>
<evidence type="ECO:0000256" key="3">
    <source>
        <dbReference type="ARBA" id="ARBA00022692"/>
    </source>
</evidence>
<keyword evidence="10" id="KW-1185">Reference proteome</keyword>
<keyword evidence="3" id="KW-0812">Transmembrane</keyword>
<feature type="domain" description="SSD" evidence="7">
    <location>
        <begin position="1"/>
        <end position="91"/>
    </location>
</feature>
<evidence type="ECO:0000313" key="10">
    <source>
        <dbReference type="Proteomes" id="UP000002320"/>
    </source>
</evidence>
<reference evidence="9" key="2">
    <citation type="submission" date="2020-05" db="UniProtKB">
        <authorList>
            <consortium name="EnsemblMetazoa"/>
        </authorList>
    </citation>
    <scope>IDENTIFICATION</scope>
    <source>
        <strain evidence="9">JHB</strain>
    </source>
</reference>
<reference evidence="8" key="1">
    <citation type="submission" date="2007-03" db="EMBL/GenBank/DDBJ databases">
        <title>Annotation of Culex pipiens quinquefasciatus.</title>
        <authorList>
            <consortium name="The Broad Institute Genome Sequencing Platform"/>
            <person name="Atkinson P.W."/>
            <person name="Hemingway J."/>
            <person name="Christensen B.M."/>
            <person name="Higgs S."/>
            <person name="Kodira C."/>
            <person name="Hannick L."/>
            <person name="Megy K."/>
            <person name="O'Leary S."/>
            <person name="Pearson M."/>
            <person name="Haas B.J."/>
            <person name="Mauceli E."/>
            <person name="Wortman J.R."/>
            <person name="Lee N.H."/>
            <person name="Guigo R."/>
            <person name="Stanke M."/>
            <person name="Alvarado L."/>
            <person name="Amedeo P."/>
            <person name="Antoine C.H."/>
            <person name="Arensburger P."/>
            <person name="Bidwell S.L."/>
            <person name="Crawford M."/>
            <person name="Camaro F."/>
            <person name="Devon K."/>
            <person name="Engels R."/>
            <person name="Hammond M."/>
            <person name="Howarth C."/>
            <person name="Koehrsen M."/>
            <person name="Lawson D."/>
            <person name="Montgomery P."/>
            <person name="Nene V."/>
            <person name="Nusbaum C."/>
            <person name="Puiu D."/>
            <person name="Romero-Severson J."/>
            <person name="Severson D.W."/>
            <person name="Shumway M."/>
            <person name="Sisk P."/>
            <person name="Stolte C."/>
            <person name="Zeng Q."/>
            <person name="Eisenstadt E."/>
            <person name="Fraser-Liggett C."/>
            <person name="Strausberg R."/>
            <person name="Galagan J."/>
            <person name="Birren B."/>
            <person name="Collins F.H."/>
        </authorList>
    </citation>
    <scope>NUCLEOTIDE SEQUENCE [LARGE SCALE GENOMIC DNA]</scope>
    <source>
        <strain evidence="8">JHB</strain>
    </source>
</reference>
<dbReference type="OrthoDB" id="6510177at2759"/>
<dbReference type="VEuPathDB" id="VectorBase:CPIJ002969"/>
<dbReference type="VEuPathDB" id="VectorBase:CQUJHB004541"/>
<comment type="subcellular location">
    <subcellularLocation>
        <location evidence="1">Membrane</location>
        <topology evidence="1">Multi-pass membrane protein</topology>
    </subcellularLocation>
</comment>
<sequence>MPSGIGIDDTFVMLAAWRRTSVKLSVPERMGHMMSEAAVSITITSLTDMLSFWIGIACPFPSVQIFCTYSGLAVCFTYLWHVTFFAACMAVSGHCEFKNLHAIFGYRVLPESVAIKAIEQFNACQAGLFTYIYELSKRKSLFTILIKLRRGHQPGPGVVAPEGALIQLNACNHQRRQNLKTGLFISEWGFELPFNGLHR</sequence>
<dbReference type="Gene3D" id="1.20.1640.10">
    <property type="entry name" value="Multidrug efflux transporter AcrB transmembrane domain"/>
    <property type="match status" value="1"/>
</dbReference>
<evidence type="ECO:0000256" key="2">
    <source>
        <dbReference type="ARBA" id="ARBA00005585"/>
    </source>
</evidence>
<keyword evidence="4" id="KW-1133">Transmembrane helix</keyword>
<dbReference type="HOGENOM" id="CLU_1373440_0_0_1"/>
<dbReference type="InterPro" id="IPR003392">
    <property type="entry name" value="PTHD_SSD"/>
</dbReference>
<protein>
    <recommendedName>
        <fullName evidence="7">SSD domain-containing protein</fullName>
    </recommendedName>
</protein>
<dbReference type="Pfam" id="PF02460">
    <property type="entry name" value="Patched"/>
    <property type="match status" value="1"/>
</dbReference>
<dbReference type="eggNOG" id="KOG1934">
    <property type="taxonomic scope" value="Eukaryota"/>
</dbReference>
<gene>
    <name evidence="9" type="primary">6034241</name>
    <name evidence="8" type="ORF">CpipJ_CPIJ002969</name>
</gene>
<evidence type="ECO:0000259" key="7">
    <source>
        <dbReference type="PROSITE" id="PS50156"/>
    </source>
</evidence>
<dbReference type="PANTHER" id="PTHR10796:SF92">
    <property type="entry name" value="PATCHED-RELATED, ISOFORM A"/>
    <property type="match status" value="1"/>
</dbReference>
<dbReference type="Proteomes" id="UP000002320">
    <property type="component" value="Unassembled WGS sequence"/>
</dbReference>
<dbReference type="AlphaFoldDB" id="B0W7A3"/>
<dbReference type="KEGG" id="cqu:CpipJ_CPIJ002969"/>
<comment type="similarity">
    <text evidence="2">Belongs to the patched family.</text>
</comment>
<dbReference type="EMBL" id="DS231852">
    <property type="protein sequence ID" value="EDS37708.1"/>
    <property type="molecule type" value="Genomic_DNA"/>
</dbReference>
<dbReference type="EnsemblMetazoa" id="CPIJ002969-RA">
    <property type="protein sequence ID" value="CPIJ002969-PA"/>
    <property type="gene ID" value="CPIJ002969"/>
</dbReference>
<name>B0W7A3_CULQU</name>
<evidence type="ECO:0000313" key="8">
    <source>
        <dbReference type="EMBL" id="EDS37708.1"/>
    </source>
</evidence>
<proteinExistence type="inferred from homology"/>
<dbReference type="STRING" id="7176.B0W7A3"/>
<accession>B0W7A3</accession>
<dbReference type="PROSITE" id="PS50156">
    <property type="entry name" value="SSD"/>
    <property type="match status" value="1"/>
</dbReference>
<dbReference type="InParanoid" id="B0W7A3"/>
<dbReference type="PANTHER" id="PTHR10796">
    <property type="entry name" value="PATCHED-RELATED"/>
    <property type="match status" value="1"/>
</dbReference>
<dbReference type="InterPro" id="IPR051697">
    <property type="entry name" value="Patched_domain-protein"/>
</dbReference>
<dbReference type="GO" id="GO:0005886">
    <property type="term" value="C:plasma membrane"/>
    <property type="evidence" value="ECO:0007669"/>
    <property type="project" value="TreeGrafter"/>
</dbReference>
<evidence type="ECO:0000256" key="1">
    <source>
        <dbReference type="ARBA" id="ARBA00004141"/>
    </source>
</evidence>
<evidence type="ECO:0000256" key="5">
    <source>
        <dbReference type="ARBA" id="ARBA00023136"/>
    </source>
</evidence>
<dbReference type="InterPro" id="IPR000731">
    <property type="entry name" value="SSD"/>
</dbReference>